<organism evidence="2 3">
    <name type="scientific">Gulo gulo</name>
    <name type="common">Wolverine</name>
    <name type="synonym">Gluton</name>
    <dbReference type="NCBI Taxonomy" id="48420"/>
    <lineage>
        <taxon>Eukaryota</taxon>
        <taxon>Metazoa</taxon>
        <taxon>Chordata</taxon>
        <taxon>Craniata</taxon>
        <taxon>Vertebrata</taxon>
        <taxon>Euteleostomi</taxon>
        <taxon>Mammalia</taxon>
        <taxon>Eutheria</taxon>
        <taxon>Laurasiatheria</taxon>
        <taxon>Carnivora</taxon>
        <taxon>Caniformia</taxon>
        <taxon>Musteloidea</taxon>
        <taxon>Mustelidae</taxon>
        <taxon>Guloninae</taxon>
        <taxon>Gulo</taxon>
    </lineage>
</organism>
<reference evidence="2 3" key="1">
    <citation type="submission" date="2018-10" db="EMBL/GenBank/DDBJ databases">
        <authorList>
            <person name="Ekblom R."/>
            <person name="Jareborg N."/>
        </authorList>
    </citation>
    <scope>NUCLEOTIDE SEQUENCE [LARGE SCALE GENOMIC DNA]</scope>
    <source>
        <tissue evidence="2">Muscle</tissue>
    </source>
</reference>
<keyword evidence="3" id="KW-1185">Reference proteome</keyword>
<evidence type="ECO:0000256" key="1">
    <source>
        <dbReference type="SAM" id="MobiDB-lite"/>
    </source>
</evidence>
<name>A0A9X9M9J6_GULGU</name>
<dbReference type="Proteomes" id="UP000269945">
    <property type="component" value="Unassembled WGS sequence"/>
</dbReference>
<feature type="non-terminal residue" evidence="2">
    <location>
        <position position="96"/>
    </location>
</feature>
<dbReference type="EMBL" id="CYRY02044885">
    <property type="protein sequence ID" value="VCX40082.1"/>
    <property type="molecule type" value="Genomic_DNA"/>
</dbReference>
<dbReference type="AlphaFoldDB" id="A0A9X9M9J6"/>
<feature type="non-terminal residue" evidence="2">
    <location>
        <position position="1"/>
    </location>
</feature>
<evidence type="ECO:0000313" key="3">
    <source>
        <dbReference type="Proteomes" id="UP000269945"/>
    </source>
</evidence>
<sequence length="96" mass="9970">PGDKGPPRHPGLPALVLRGYSVRTLAVPGEDVPRENRQDVFRAACAGNSGTGGFSSPTVAAVSRSPRGTPGSRLYRHVTGRSSTAAYSPDSVLGHF</sequence>
<comment type="caution">
    <text evidence="2">The sequence shown here is derived from an EMBL/GenBank/DDBJ whole genome shotgun (WGS) entry which is preliminary data.</text>
</comment>
<proteinExistence type="predicted"/>
<evidence type="ECO:0000313" key="2">
    <source>
        <dbReference type="EMBL" id="VCX40082.1"/>
    </source>
</evidence>
<protein>
    <submittedName>
        <fullName evidence="2">Uncharacterized protein</fullName>
    </submittedName>
</protein>
<accession>A0A9X9M9J6</accession>
<feature type="region of interest" description="Disordered" evidence="1">
    <location>
        <begin position="52"/>
        <end position="75"/>
    </location>
</feature>
<gene>
    <name evidence="2" type="ORF">BN2614_LOCUS2</name>
</gene>